<reference evidence="21 22" key="2">
    <citation type="submission" date="2014-03" db="EMBL/GenBank/DDBJ databases">
        <title>Draft Genome Sequences of Four Burkholderia Strains.</title>
        <authorList>
            <person name="Liu X.Y."/>
            <person name="Li C.X."/>
            <person name="Xu J.H."/>
        </authorList>
    </citation>
    <scope>NUCLEOTIDE SEQUENCE [LARGE SCALE GENOMIC DNA]</scope>
    <source>
        <strain evidence="21 22">R27</strain>
    </source>
</reference>
<dbReference type="CDD" id="cd05387">
    <property type="entry name" value="BY-kinase"/>
    <property type="match status" value="1"/>
</dbReference>
<keyword evidence="10 16" id="KW-1133">Transmembrane helix</keyword>
<feature type="domain" description="Tyrosine-protein kinase G-rich" evidence="19">
    <location>
        <begin position="390"/>
        <end position="468"/>
    </location>
</feature>
<dbReference type="GO" id="GO:0005524">
    <property type="term" value="F:ATP binding"/>
    <property type="evidence" value="ECO:0007669"/>
    <property type="project" value="UniProtKB-KW"/>
</dbReference>
<dbReference type="Proteomes" id="UP000597138">
    <property type="component" value="Unassembled WGS sequence"/>
</dbReference>
<dbReference type="PANTHER" id="PTHR32309">
    <property type="entry name" value="TYROSINE-PROTEIN KINASE"/>
    <property type="match status" value="1"/>
</dbReference>
<evidence type="ECO:0000313" key="22">
    <source>
        <dbReference type="Proteomes" id="UP000027439"/>
    </source>
</evidence>
<reference evidence="20" key="1">
    <citation type="journal article" date="2014" name="Int. J. Syst. Evol. Microbiol.">
        <title>Complete genome of a new Firmicutes species belonging to the dominant human colonic microbiota ('Ruminococcus bicirculans') reveals two chromosomes and a selective capacity to utilize plant glucans.</title>
        <authorList>
            <consortium name="NISC Comparative Sequencing Program"/>
            <person name="Wegmann U."/>
            <person name="Louis P."/>
            <person name="Goesmann A."/>
            <person name="Henrissat B."/>
            <person name="Duncan S.H."/>
            <person name="Flint H.J."/>
        </authorList>
    </citation>
    <scope>NUCLEOTIDE SEQUENCE</scope>
    <source>
        <strain evidence="20">CGMCC 1.11013</strain>
    </source>
</reference>
<dbReference type="RefSeq" id="WP_035966476.1">
    <property type="nucleotide sequence ID" value="NZ_BMEG01000006.1"/>
</dbReference>
<dbReference type="Proteomes" id="UP000027439">
    <property type="component" value="Unassembled WGS sequence"/>
</dbReference>
<dbReference type="Gene3D" id="3.40.50.300">
    <property type="entry name" value="P-loop containing nucleotide triphosphate hydrolases"/>
    <property type="match status" value="1"/>
</dbReference>
<dbReference type="eggNOG" id="COG0489">
    <property type="taxonomic scope" value="Bacteria"/>
</dbReference>
<keyword evidence="8 21" id="KW-0418">Kinase</keyword>
<feature type="transmembrane region" description="Helical" evidence="16">
    <location>
        <begin position="447"/>
        <end position="466"/>
    </location>
</feature>
<evidence type="ECO:0000256" key="13">
    <source>
        <dbReference type="ARBA" id="ARBA00053015"/>
    </source>
</evidence>
<evidence type="ECO:0000256" key="4">
    <source>
        <dbReference type="ARBA" id="ARBA00022519"/>
    </source>
</evidence>
<keyword evidence="5" id="KW-0808">Transferase</keyword>
<feature type="region of interest" description="Disordered" evidence="15">
    <location>
        <begin position="505"/>
        <end position="546"/>
    </location>
</feature>
<dbReference type="NCBIfam" id="TIGR01007">
    <property type="entry name" value="eps_fam"/>
    <property type="match status" value="1"/>
</dbReference>
<dbReference type="InterPro" id="IPR005702">
    <property type="entry name" value="Wzc-like_C"/>
</dbReference>
<evidence type="ECO:0000256" key="10">
    <source>
        <dbReference type="ARBA" id="ARBA00022989"/>
    </source>
</evidence>
<dbReference type="Pfam" id="PF13807">
    <property type="entry name" value="GNVR"/>
    <property type="match status" value="1"/>
</dbReference>
<dbReference type="InterPro" id="IPR032807">
    <property type="entry name" value="GNVR"/>
</dbReference>
<organism evidence="21 22">
    <name type="scientific">Caballeronia grimmiae</name>
    <dbReference type="NCBI Taxonomy" id="1071679"/>
    <lineage>
        <taxon>Bacteria</taxon>
        <taxon>Pseudomonadati</taxon>
        <taxon>Pseudomonadota</taxon>
        <taxon>Betaproteobacteria</taxon>
        <taxon>Burkholderiales</taxon>
        <taxon>Burkholderiaceae</taxon>
        <taxon>Caballeronia</taxon>
    </lineage>
</organism>
<proteinExistence type="inferred from homology"/>
<dbReference type="OrthoDB" id="9808257at2"/>
<dbReference type="eggNOG" id="COG3206">
    <property type="taxonomic scope" value="Bacteria"/>
</dbReference>
<evidence type="ECO:0000313" key="21">
    <source>
        <dbReference type="EMBL" id="KDR33597.1"/>
    </source>
</evidence>
<feature type="transmembrane region" description="Helical" evidence="16">
    <location>
        <begin position="33"/>
        <end position="53"/>
    </location>
</feature>
<keyword evidence="4" id="KW-0997">Cell inner membrane</keyword>
<gene>
    <name evidence="21" type="ORF">BG57_07555</name>
    <name evidence="20" type="ORF">GCM10010985_38410</name>
</gene>
<keyword evidence="14" id="KW-0175">Coiled coil</keyword>
<keyword evidence="6 16" id="KW-0812">Transmembrane</keyword>
<comment type="caution">
    <text evidence="21">The sequence shown here is derived from an EMBL/GenBank/DDBJ whole genome shotgun (WGS) entry which is preliminary data.</text>
</comment>
<reference evidence="20" key="4">
    <citation type="submission" date="2024-05" db="EMBL/GenBank/DDBJ databases">
        <authorList>
            <person name="Sun Q."/>
            <person name="Zhou Y."/>
        </authorList>
    </citation>
    <scope>NUCLEOTIDE SEQUENCE</scope>
    <source>
        <strain evidence="20">CGMCC 1.11013</strain>
    </source>
</reference>
<evidence type="ECO:0000256" key="12">
    <source>
        <dbReference type="ARBA" id="ARBA00023137"/>
    </source>
</evidence>
<evidence type="ECO:0000259" key="17">
    <source>
        <dbReference type="Pfam" id="PF02706"/>
    </source>
</evidence>
<keyword evidence="3" id="KW-1003">Cell membrane</keyword>
<dbReference type="Pfam" id="PF23607">
    <property type="entry name" value="WZC_N"/>
    <property type="match status" value="1"/>
</dbReference>
<keyword evidence="11 16" id="KW-0472">Membrane</keyword>
<dbReference type="Pfam" id="PF02706">
    <property type="entry name" value="Wzz"/>
    <property type="match status" value="1"/>
</dbReference>
<keyword evidence="12" id="KW-0829">Tyrosine-protein kinase</keyword>
<dbReference type="STRING" id="1071679.BG57_07555"/>
<sequence>MNTPVLGIDPVPVRSRDDGFSASDFWKLIVDNAWLVVSIIIGITALATAYAYLATPMFASDALIKVDYPNPNALGVNNTQGQQQVVPSTLPTDAEIQIIQSRAVLLPVIKKYHQDVLVAPREMPLAGRVSELLATPGQPSAPVLGFSSFAWGGEEVNVSQLDVPPRLENRKLMLRVLPQGAYELVDPDGNSILHGTVGRAVNADGISVMIDKLVARPGTEFNVTRFSEYQAVTRFAKNLKVMESTKDSGVVQVLYENEDPRLAQEITNAIAQTYIAAHVDQHREEASVTRNFILGELPRLERELQRAESELTNYRRSSNSMQPGTEATSYLQGSLDIERQIASLQMQRTQTAARFAPNTREVRTIDEQLATLRAQKQAFDQRFGQLPGSERKLMDLTRDSKVAEDIYVAMRQKASELAVTRAGTIGNVHLIDSAIYPTDPSKPKRPLVIAGGAAAGVVLSILFVFFRDQLSRSVKSPHSVESRLSLPVFGAVSFSPIQARLDRPSKASLLPGKSRPGALTSDPSRRVLSDERDAKGLSSDDVGHHPLSALGDRDMAVEALRAVHASLMLDIGPAPNNVLAVVGATPGTGKTFVASNLAVLHAQTGKNVLLIDGDMRRGRIASIFGQHGGNGFAEVLASKIQIDQAIRQTDVPGLSLMTSGRFPANPSKMLSTPRLPLILDLLQQRYDLVIIDTPAVLAVSDANLIAANAGSSVVVVRPSAQSEGELQEAIKRLDLTGARIAGVIFNAVPKRRSEKRTYAYASAYMSNVTTEED</sequence>
<dbReference type="InterPro" id="IPR025669">
    <property type="entry name" value="AAA_dom"/>
</dbReference>
<protein>
    <submittedName>
        <fullName evidence="21">Protein tyrosine kinase</fullName>
    </submittedName>
    <submittedName>
        <fullName evidence="20">Tyrosine protein kinase</fullName>
    </submittedName>
</protein>
<evidence type="ECO:0000256" key="16">
    <source>
        <dbReference type="SAM" id="Phobius"/>
    </source>
</evidence>
<keyword evidence="23" id="KW-1185">Reference proteome</keyword>
<feature type="domain" description="Polysaccharide chain length determinant N-terminal" evidence="17">
    <location>
        <begin position="26"/>
        <end position="111"/>
    </location>
</feature>
<comment type="catalytic activity">
    <reaction evidence="13">
        <text>L-tyrosyl-[protein] + ATP = O-phospho-L-tyrosyl-[protein] + ADP + H(+)</text>
        <dbReference type="Rhea" id="RHEA:10596"/>
        <dbReference type="Rhea" id="RHEA-COMP:10136"/>
        <dbReference type="Rhea" id="RHEA-COMP:20101"/>
        <dbReference type="ChEBI" id="CHEBI:15378"/>
        <dbReference type="ChEBI" id="CHEBI:30616"/>
        <dbReference type="ChEBI" id="CHEBI:46858"/>
        <dbReference type="ChEBI" id="CHEBI:61978"/>
        <dbReference type="ChEBI" id="CHEBI:456216"/>
    </reaction>
</comment>
<evidence type="ECO:0000256" key="11">
    <source>
        <dbReference type="ARBA" id="ARBA00023136"/>
    </source>
</evidence>
<keyword evidence="7" id="KW-0547">Nucleotide-binding</keyword>
<evidence type="ECO:0000256" key="8">
    <source>
        <dbReference type="ARBA" id="ARBA00022777"/>
    </source>
</evidence>
<dbReference type="EMBL" id="BMEG01000006">
    <property type="protein sequence ID" value="GGD80211.1"/>
    <property type="molecule type" value="Genomic_DNA"/>
</dbReference>
<evidence type="ECO:0000259" key="18">
    <source>
        <dbReference type="Pfam" id="PF13614"/>
    </source>
</evidence>
<dbReference type="InterPro" id="IPR003856">
    <property type="entry name" value="LPS_length_determ_N"/>
</dbReference>
<evidence type="ECO:0000256" key="5">
    <source>
        <dbReference type="ARBA" id="ARBA00022679"/>
    </source>
</evidence>
<comment type="subcellular location">
    <subcellularLocation>
        <location evidence="1">Cell inner membrane</location>
        <topology evidence="1">Multi-pass membrane protein</topology>
    </subcellularLocation>
</comment>
<evidence type="ECO:0000256" key="6">
    <source>
        <dbReference type="ARBA" id="ARBA00022692"/>
    </source>
</evidence>
<feature type="domain" description="AAA" evidence="18">
    <location>
        <begin position="578"/>
        <end position="722"/>
    </location>
</feature>
<evidence type="ECO:0000313" key="20">
    <source>
        <dbReference type="EMBL" id="GGD80211.1"/>
    </source>
</evidence>
<accession>A0A069NZK9</accession>
<evidence type="ECO:0000256" key="2">
    <source>
        <dbReference type="ARBA" id="ARBA00008883"/>
    </source>
</evidence>
<feature type="compositionally biased region" description="Basic and acidic residues" evidence="15">
    <location>
        <begin position="523"/>
        <end position="535"/>
    </location>
</feature>
<keyword evidence="9" id="KW-0067">ATP-binding</keyword>
<comment type="similarity">
    <text evidence="2">Belongs to the etk/wzc family.</text>
</comment>
<dbReference type="PANTHER" id="PTHR32309:SF32">
    <property type="entry name" value="TYROSINE-PROTEIN KINASE ETK-RELATED"/>
    <property type="match status" value="1"/>
</dbReference>
<name>A0A069NZK9_9BURK</name>
<evidence type="ECO:0000256" key="9">
    <source>
        <dbReference type="ARBA" id="ARBA00022840"/>
    </source>
</evidence>
<evidence type="ECO:0000256" key="15">
    <source>
        <dbReference type="SAM" id="MobiDB-lite"/>
    </source>
</evidence>
<dbReference type="GO" id="GO:0005886">
    <property type="term" value="C:plasma membrane"/>
    <property type="evidence" value="ECO:0007669"/>
    <property type="project" value="UniProtKB-SubCell"/>
</dbReference>
<dbReference type="Pfam" id="PF13614">
    <property type="entry name" value="AAA_31"/>
    <property type="match status" value="1"/>
</dbReference>
<evidence type="ECO:0000256" key="7">
    <source>
        <dbReference type="ARBA" id="ARBA00022741"/>
    </source>
</evidence>
<dbReference type="InterPro" id="IPR027417">
    <property type="entry name" value="P-loop_NTPase"/>
</dbReference>
<dbReference type="InterPro" id="IPR050445">
    <property type="entry name" value="Bact_polysacc_biosynth/exp"/>
</dbReference>
<dbReference type="GO" id="GO:0004713">
    <property type="term" value="F:protein tyrosine kinase activity"/>
    <property type="evidence" value="ECO:0007669"/>
    <property type="project" value="UniProtKB-KW"/>
</dbReference>
<dbReference type="AlphaFoldDB" id="A0A069NZK9"/>
<evidence type="ECO:0000256" key="1">
    <source>
        <dbReference type="ARBA" id="ARBA00004429"/>
    </source>
</evidence>
<feature type="coiled-coil region" evidence="14">
    <location>
        <begin position="290"/>
        <end position="317"/>
    </location>
</feature>
<evidence type="ECO:0000259" key="19">
    <source>
        <dbReference type="Pfam" id="PF13807"/>
    </source>
</evidence>
<dbReference type="SUPFAM" id="SSF52540">
    <property type="entry name" value="P-loop containing nucleoside triphosphate hydrolases"/>
    <property type="match status" value="1"/>
</dbReference>
<evidence type="ECO:0000256" key="14">
    <source>
        <dbReference type="SAM" id="Coils"/>
    </source>
</evidence>
<dbReference type="EMBL" id="JFHE01000015">
    <property type="protein sequence ID" value="KDR33597.1"/>
    <property type="molecule type" value="Genomic_DNA"/>
</dbReference>
<reference evidence="23" key="3">
    <citation type="journal article" date="2019" name="Int. J. Syst. Evol. Microbiol.">
        <title>The Global Catalogue of Microorganisms (GCM) 10K type strain sequencing project: providing services to taxonomists for standard genome sequencing and annotation.</title>
        <authorList>
            <consortium name="The Broad Institute Genomics Platform"/>
            <consortium name="The Broad Institute Genome Sequencing Center for Infectious Disease"/>
            <person name="Wu L."/>
            <person name="Ma J."/>
        </authorList>
    </citation>
    <scope>NUCLEOTIDE SEQUENCE [LARGE SCALE GENOMIC DNA]</scope>
    <source>
        <strain evidence="23">CGMCC 1.11013</strain>
    </source>
</reference>
<evidence type="ECO:0000313" key="23">
    <source>
        <dbReference type="Proteomes" id="UP000597138"/>
    </source>
</evidence>
<evidence type="ECO:0000256" key="3">
    <source>
        <dbReference type="ARBA" id="ARBA00022475"/>
    </source>
</evidence>